<dbReference type="EMBL" id="JBFAQK010000041">
    <property type="protein sequence ID" value="MEV4683957.1"/>
    <property type="molecule type" value="Genomic_DNA"/>
</dbReference>
<comment type="caution">
    <text evidence="2">The sequence shown here is derived from an EMBL/GenBank/DDBJ whole genome shotgun (WGS) entry which is preliminary data.</text>
</comment>
<keyword evidence="3" id="KW-1185">Reference proteome</keyword>
<feature type="region of interest" description="Disordered" evidence="1">
    <location>
        <begin position="134"/>
        <end position="181"/>
    </location>
</feature>
<accession>A0ABV3HZD7</accession>
<name>A0ABV3HZD7_9ACTN</name>
<reference evidence="2 3" key="1">
    <citation type="submission" date="2024-06" db="EMBL/GenBank/DDBJ databases">
        <title>The Natural Products Discovery Center: Release of the First 8490 Sequenced Strains for Exploring Actinobacteria Biosynthetic Diversity.</title>
        <authorList>
            <person name="Kalkreuter E."/>
            <person name="Kautsar S.A."/>
            <person name="Yang D."/>
            <person name="Bader C.D."/>
            <person name="Teijaro C.N."/>
            <person name="Fluegel L."/>
            <person name="Davis C.M."/>
            <person name="Simpson J.R."/>
            <person name="Lauterbach L."/>
            <person name="Steele A.D."/>
            <person name="Gui C."/>
            <person name="Meng S."/>
            <person name="Li G."/>
            <person name="Viehrig K."/>
            <person name="Ye F."/>
            <person name="Su P."/>
            <person name="Kiefer A.F."/>
            <person name="Nichols A."/>
            <person name="Cepeda A.J."/>
            <person name="Yan W."/>
            <person name="Fan B."/>
            <person name="Jiang Y."/>
            <person name="Adhikari A."/>
            <person name="Zheng C.-J."/>
            <person name="Schuster L."/>
            <person name="Cowan T.M."/>
            <person name="Smanski M.J."/>
            <person name="Chevrette M.G."/>
            <person name="De Carvalho L.P.S."/>
            <person name="Shen B."/>
        </authorList>
    </citation>
    <scope>NUCLEOTIDE SEQUENCE [LARGE SCALE GENOMIC DNA]</scope>
    <source>
        <strain evidence="2 3">NPDC049344</strain>
    </source>
</reference>
<protein>
    <submittedName>
        <fullName evidence="2">Helix-turn-helix domain-containing protein</fullName>
    </submittedName>
</protein>
<evidence type="ECO:0000256" key="1">
    <source>
        <dbReference type="SAM" id="MobiDB-lite"/>
    </source>
</evidence>
<dbReference type="Pfam" id="PF13730">
    <property type="entry name" value="HTH_36"/>
    <property type="match status" value="1"/>
</dbReference>
<evidence type="ECO:0000313" key="3">
    <source>
        <dbReference type="Proteomes" id="UP001552521"/>
    </source>
</evidence>
<organism evidence="2 3">
    <name type="scientific">Streptomyces kurssanovii</name>
    <dbReference type="NCBI Taxonomy" id="67312"/>
    <lineage>
        <taxon>Bacteria</taxon>
        <taxon>Bacillati</taxon>
        <taxon>Actinomycetota</taxon>
        <taxon>Actinomycetes</taxon>
        <taxon>Kitasatosporales</taxon>
        <taxon>Streptomycetaceae</taxon>
        <taxon>Streptomyces</taxon>
    </lineage>
</organism>
<dbReference type="RefSeq" id="WP_364598196.1">
    <property type="nucleotide sequence ID" value="NZ_JBFAQK010000041.1"/>
</dbReference>
<feature type="compositionally biased region" description="Pro residues" evidence="1">
    <location>
        <begin position="137"/>
        <end position="165"/>
    </location>
</feature>
<evidence type="ECO:0000313" key="2">
    <source>
        <dbReference type="EMBL" id="MEV4683957.1"/>
    </source>
</evidence>
<sequence length="298" mass="32055">MAVSQLNAPLCASPPVPTVGIRHINLPHNDRFVVVGNHLAQHDRLSLTAIGLSVHIQSLRSGTRISVKKLAERFPEGEDRISDALNELERYGYLRRTRVRLPSGRLITTTESFNNPTAMRVRVPERAVPVTASVREAPPPAVEPPVPDPVVGPEPVPRPKQPCPRPRSGTAHPAPTPPRPVPAALLADLRRHDPRLLLSERDIGRLAPAVDVWLERGVAPDAVRRTLTAALPAGELHRPAGLLRHRLTELLPPPLPAAPPSAPRPDPFQTCDACDLAFRAPEPGLCGGCATAAVIVAA</sequence>
<proteinExistence type="predicted"/>
<gene>
    <name evidence="2" type="ORF">AB0K36_24580</name>
</gene>
<dbReference type="Proteomes" id="UP001552521">
    <property type="component" value="Unassembled WGS sequence"/>
</dbReference>